<dbReference type="NCBIfam" id="TIGR01951">
    <property type="entry name" value="nusB"/>
    <property type="match status" value="1"/>
</dbReference>
<comment type="similarity">
    <text evidence="1">Belongs to the NusB family.</text>
</comment>
<dbReference type="SUPFAM" id="SSF48013">
    <property type="entry name" value="NusB-like"/>
    <property type="match status" value="1"/>
</dbReference>
<organism evidence="7">
    <name type="scientific">marine sediment metagenome</name>
    <dbReference type="NCBI Taxonomy" id="412755"/>
    <lineage>
        <taxon>unclassified sequences</taxon>
        <taxon>metagenomes</taxon>
        <taxon>ecological metagenomes</taxon>
    </lineage>
</organism>
<keyword evidence="4" id="KW-0805">Transcription regulation</keyword>
<keyword evidence="2" id="KW-0889">Transcription antitermination</keyword>
<dbReference type="Pfam" id="PF01029">
    <property type="entry name" value="NusB"/>
    <property type="match status" value="1"/>
</dbReference>
<evidence type="ECO:0000259" key="6">
    <source>
        <dbReference type="Pfam" id="PF01029"/>
    </source>
</evidence>
<comment type="caution">
    <text evidence="7">The sequence shown here is derived from an EMBL/GenBank/DDBJ whole genome shotgun (WGS) entry which is preliminary data.</text>
</comment>
<keyword evidence="5" id="KW-0804">Transcription</keyword>
<feature type="domain" description="NusB/RsmB/TIM44" evidence="6">
    <location>
        <begin position="9"/>
        <end position="132"/>
    </location>
</feature>
<evidence type="ECO:0000313" key="7">
    <source>
        <dbReference type="EMBL" id="KKL04787.1"/>
    </source>
</evidence>
<proteinExistence type="inferred from homology"/>
<protein>
    <recommendedName>
        <fullName evidence="6">NusB/RsmB/TIM44 domain-containing protein</fullName>
    </recommendedName>
</protein>
<evidence type="ECO:0000256" key="4">
    <source>
        <dbReference type="ARBA" id="ARBA00023015"/>
    </source>
</evidence>
<dbReference type="GO" id="GO:0003723">
    <property type="term" value="F:RNA binding"/>
    <property type="evidence" value="ECO:0007669"/>
    <property type="project" value="UniProtKB-KW"/>
</dbReference>
<sequence>MVLPSTRKKARQLLVQALYQWQMSGSDIGSIEAEFFTDNNMSKVDTDFFRELLHGIPGRLDEIDVTFEPHLDRKSDDLDPISRALLRMGTYELRFRIDVPYKVVINEAVNLAKKFGPTDAYKYINSILDKVAMATRAVEVKADRKSR</sequence>
<accession>A0A0F9AT45</accession>
<dbReference type="InterPro" id="IPR006027">
    <property type="entry name" value="NusB_RsmB_TIM44"/>
</dbReference>
<dbReference type="CDD" id="cd00619">
    <property type="entry name" value="Terminator_NusB"/>
    <property type="match status" value="1"/>
</dbReference>
<dbReference type="EMBL" id="LAZR01044386">
    <property type="protein sequence ID" value="KKL04787.1"/>
    <property type="molecule type" value="Genomic_DNA"/>
</dbReference>
<dbReference type="GO" id="GO:0006353">
    <property type="term" value="P:DNA-templated transcription termination"/>
    <property type="evidence" value="ECO:0007669"/>
    <property type="project" value="InterPro"/>
</dbReference>
<name>A0A0F9AT45_9ZZZZ</name>
<dbReference type="InterPro" id="IPR035926">
    <property type="entry name" value="NusB-like_sf"/>
</dbReference>
<dbReference type="AlphaFoldDB" id="A0A0F9AT45"/>
<evidence type="ECO:0000256" key="3">
    <source>
        <dbReference type="ARBA" id="ARBA00022884"/>
    </source>
</evidence>
<dbReference type="InterPro" id="IPR011605">
    <property type="entry name" value="NusB_fam"/>
</dbReference>
<keyword evidence="3" id="KW-0694">RNA-binding</keyword>
<reference evidence="7" key="1">
    <citation type="journal article" date="2015" name="Nature">
        <title>Complex archaea that bridge the gap between prokaryotes and eukaryotes.</title>
        <authorList>
            <person name="Spang A."/>
            <person name="Saw J.H."/>
            <person name="Jorgensen S.L."/>
            <person name="Zaremba-Niedzwiedzka K."/>
            <person name="Martijn J."/>
            <person name="Lind A.E."/>
            <person name="van Eijk R."/>
            <person name="Schleper C."/>
            <person name="Guy L."/>
            <person name="Ettema T.J."/>
        </authorList>
    </citation>
    <scope>NUCLEOTIDE SEQUENCE</scope>
</reference>
<evidence type="ECO:0000256" key="2">
    <source>
        <dbReference type="ARBA" id="ARBA00022814"/>
    </source>
</evidence>
<evidence type="ECO:0000256" key="1">
    <source>
        <dbReference type="ARBA" id="ARBA00005952"/>
    </source>
</evidence>
<evidence type="ECO:0000256" key="5">
    <source>
        <dbReference type="ARBA" id="ARBA00023163"/>
    </source>
</evidence>
<dbReference type="PANTHER" id="PTHR11078">
    <property type="entry name" value="N UTILIZATION SUBSTANCE PROTEIN B-RELATED"/>
    <property type="match status" value="1"/>
</dbReference>
<dbReference type="GO" id="GO:0005829">
    <property type="term" value="C:cytosol"/>
    <property type="evidence" value="ECO:0007669"/>
    <property type="project" value="TreeGrafter"/>
</dbReference>
<gene>
    <name evidence="7" type="ORF">LCGC14_2612580</name>
</gene>
<dbReference type="HAMAP" id="MF_00073">
    <property type="entry name" value="NusB"/>
    <property type="match status" value="1"/>
</dbReference>
<dbReference type="Gene3D" id="1.10.940.10">
    <property type="entry name" value="NusB-like"/>
    <property type="match status" value="1"/>
</dbReference>
<dbReference type="PANTHER" id="PTHR11078:SF3">
    <property type="entry name" value="ANTITERMINATION NUSB DOMAIN-CONTAINING PROTEIN"/>
    <property type="match status" value="1"/>
</dbReference>
<dbReference type="GO" id="GO:0031564">
    <property type="term" value="P:transcription antitermination"/>
    <property type="evidence" value="ECO:0007669"/>
    <property type="project" value="UniProtKB-KW"/>
</dbReference>